<sequence length="137" mass="14763">MTLRNRAKMTVGAGLALAVYGLVEAPLVMSVSMPLVSPVLVVVVAAFYTLCVAAPGERSGFGVTLPLWRLPGWALAVWALFLVAPCVSLLFWTPSGSRQNYEPTPLFSLVAAYFGVTLALMSWERLRGLAPEQRPTP</sequence>
<dbReference type="AlphaFoldDB" id="A0A841BJH0"/>
<reference evidence="2 3" key="1">
    <citation type="submission" date="2020-08" db="EMBL/GenBank/DDBJ databases">
        <title>Sequencing the genomes of 1000 actinobacteria strains.</title>
        <authorList>
            <person name="Klenk H.-P."/>
        </authorList>
    </citation>
    <scope>NUCLEOTIDE SEQUENCE [LARGE SCALE GENOMIC DNA]</scope>
    <source>
        <strain evidence="2 3">DSM 45362</strain>
    </source>
</reference>
<protein>
    <submittedName>
        <fullName evidence="2">Uncharacterized protein</fullName>
    </submittedName>
</protein>
<evidence type="ECO:0000256" key="1">
    <source>
        <dbReference type="SAM" id="Phobius"/>
    </source>
</evidence>
<keyword evidence="1" id="KW-0472">Membrane</keyword>
<feature type="transmembrane region" description="Helical" evidence="1">
    <location>
        <begin position="72"/>
        <end position="92"/>
    </location>
</feature>
<accession>A0A841BJH0</accession>
<feature type="transmembrane region" description="Helical" evidence="1">
    <location>
        <begin position="104"/>
        <end position="123"/>
    </location>
</feature>
<dbReference type="Proteomes" id="UP000587527">
    <property type="component" value="Unassembled WGS sequence"/>
</dbReference>
<keyword evidence="3" id="KW-1185">Reference proteome</keyword>
<gene>
    <name evidence="2" type="ORF">F4553_000857</name>
</gene>
<name>A0A841BJH0_9ACTN</name>
<dbReference type="EMBL" id="JACHMN010000001">
    <property type="protein sequence ID" value="MBB5867478.1"/>
    <property type="molecule type" value="Genomic_DNA"/>
</dbReference>
<organism evidence="2 3">
    <name type="scientific">Allocatelliglobosispora scoriae</name>
    <dbReference type="NCBI Taxonomy" id="643052"/>
    <lineage>
        <taxon>Bacteria</taxon>
        <taxon>Bacillati</taxon>
        <taxon>Actinomycetota</taxon>
        <taxon>Actinomycetes</taxon>
        <taxon>Micromonosporales</taxon>
        <taxon>Micromonosporaceae</taxon>
        <taxon>Allocatelliglobosispora</taxon>
    </lineage>
</organism>
<dbReference type="RefSeq" id="WP_184832250.1">
    <property type="nucleotide sequence ID" value="NZ_JACHMN010000001.1"/>
</dbReference>
<evidence type="ECO:0000313" key="3">
    <source>
        <dbReference type="Proteomes" id="UP000587527"/>
    </source>
</evidence>
<keyword evidence="1" id="KW-1133">Transmembrane helix</keyword>
<evidence type="ECO:0000313" key="2">
    <source>
        <dbReference type="EMBL" id="MBB5867478.1"/>
    </source>
</evidence>
<proteinExistence type="predicted"/>
<feature type="transmembrane region" description="Helical" evidence="1">
    <location>
        <begin position="31"/>
        <end position="51"/>
    </location>
</feature>
<comment type="caution">
    <text evidence="2">The sequence shown here is derived from an EMBL/GenBank/DDBJ whole genome shotgun (WGS) entry which is preliminary data.</text>
</comment>
<keyword evidence="1" id="KW-0812">Transmembrane</keyword>